<feature type="transmembrane region" description="Helical" evidence="6">
    <location>
        <begin position="250"/>
        <end position="273"/>
    </location>
</feature>
<keyword evidence="5 6" id="KW-0472">Membrane</keyword>
<evidence type="ECO:0000256" key="3">
    <source>
        <dbReference type="ARBA" id="ARBA00022692"/>
    </source>
</evidence>
<evidence type="ECO:0000313" key="8">
    <source>
        <dbReference type="Proteomes" id="UP000198660"/>
    </source>
</evidence>
<dbReference type="EMBL" id="FPAA01000001">
    <property type="protein sequence ID" value="SFS33850.1"/>
    <property type="molecule type" value="Genomic_DNA"/>
</dbReference>
<comment type="subcellular location">
    <subcellularLocation>
        <location evidence="1">Cell membrane</location>
        <topology evidence="1">Multi-pass membrane protein</topology>
    </subcellularLocation>
</comment>
<evidence type="ECO:0000313" key="7">
    <source>
        <dbReference type="EMBL" id="SFS33850.1"/>
    </source>
</evidence>
<keyword evidence="3 6" id="KW-0812">Transmembrane</keyword>
<feature type="transmembrane region" description="Helical" evidence="6">
    <location>
        <begin position="84"/>
        <end position="105"/>
    </location>
</feature>
<feature type="transmembrane region" description="Helical" evidence="6">
    <location>
        <begin position="334"/>
        <end position="355"/>
    </location>
</feature>
<feature type="transmembrane region" description="Helical" evidence="6">
    <location>
        <begin position="220"/>
        <end position="238"/>
    </location>
</feature>
<feature type="transmembrane region" description="Helical" evidence="6">
    <location>
        <begin position="391"/>
        <end position="409"/>
    </location>
</feature>
<feature type="transmembrane region" description="Helical" evidence="6">
    <location>
        <begin position="50"/>
        <end position="72"/>
    </location>
</feature>
<evidence type="ECO:0000256" key="2">
    <source>
        <dbReference type="ARBA" id="ARBA00022475"/>
    </source>
</evidence>
<feature type="transmembrane region" description="Helical" evidence="6">
    <location>
        <begin position="447"/>
        <end position="468"/>
    </location>
</feature>
<keyword evidence="4 6" id="KW-1133">Transmembrane helix</keyword>
<evidence type="ECO:0000256" key="5">
    <source>
        <dbReference type="ARBA" id="ARBA00023136"/>
    </source>
</evidence>
<dbReference type="Proteomes" id="UP000198660">
    <property type="component" value="Unassembled WGS sequence"/>
</dbReference>
<feature type="transmembrane region" description="Helical" evidence="6">
    <location>
        <begin position="120"/>
        <end position="141"/>
    </location>
</feature>
<dbReference type="GO" id="GO:0005886">
    <property type="term" value="C:plasma membrane"/>
    <property type="evidence" value="ECO:0007669"/>
    <property type="project" value="UniProtKB-SubCell"/>
</dbReference>
<protein>
    <submittedName>
        <fullName evidence="7">Membrane protein involved in the export of O-antigen and teichoic acid</fullName>
    </submittedName>
</protein>
<keyword evidence="8" id="KW-1185">Reference proteome</keyword>
<reference evidence="8" key="1">
    <citation type="submission" date="2016-10" db="EMBL/GenBank/DDBJ databases">
        <authorList>
            <person name="Varghese N."/>
            <person name="Submissions S."/>
        </authorList>
    </citation>
    <scope>NUCLEOTIDE SEQUENCE [LARGE SCALE GENOMIC DNA]</scope>
    <source>
        <strain evidence="8">DSM 45789</strain>
    </source>
</reference>
<feature type="transmembrane region" description="Helical" evidence="6">
    <location>
        <begin position="367"/>
        <end position="385"/>
    </location>
</feature>
<name>A0A1I6P189_9BACL</name>
<keyword evidence="2" id="KW-1003">Cell membrane</keyword>
<feature type="transmembrane region" description="Helical" evidence="6">
    <location>
        <begin position="12"/>
        <end position="30"/>
    </location>
</feature>
<proteinExistence type="predicted"/>
<feature type="transmembrane region" description="Helical" evidence="6">
    <location>
        <begin position="179"/>
        <end position="199"/>
    </location>
</feature>
<evidence type="ECO:0000256" key="1">
    <source>
        <dbReference type="ARBA" id="ARBA00004651"/>
    </source>
</evidence>
<organism evidence="7 8">
    <name type="scientific">Marininema halotolerans</name>
    <dbReference type="NCBI Taxonomy" id="1155944"/>
    <lineage>
        <taxon>Bacteria</taxon>
        <taxon>Bacillati</taxon>
        <taxon>Bacillota</taxon>
        <taxon>Bacilli</taxon>
        <taxon>Bacillales</taxon>
        <taxon>Thermoactinomycetaceae</taxon>
        <taxon>Marininema</taxon>
    </lineage>
</organism>
<feature type="transmembrane region" description="Helical" evidence="6">
    <location>
        <begin position="294"/>
        <end position="314"/>
    </location>
</feature>
<evidence type="ECO:0000256" key="4">
    <source>
        <dbReference type="ARBA" id="ARBA00022989"/>
    </source>
</evidence>
<feature type="transmembrane region" description="Helical" evidence="6">
    <location>
        <begin position="153"/>
        <end position="173"/>
    </location>
</feature>
<dbReference type="PANTHER" id="PTHR30250">
    <property type="entry name" value="PST FAMILY PREDICTED COLANIC ACID TRANSPORTER"/>
    <property type="match status" value="1"/>
</dbReference>
<dbReference type="InterPro" id="IPR050833">
    <property type="entry name" value="Poly_Biosynth_Transport"/>
</dbReference>
<accession>A0A1I6P189</accession>
<feature type="transmembrane region" description="Helical" evidence="6">
    <location>
        <begin position="421"/>
        <end position="441"/>
    </location>
</feature>
<dbReference type="RefSeq" id="WP_091832729.1">
    <property type="nucleotide sequence ID" value="NZ_FPAA01000001.1"/>
</dbReference>
<dbReference type="OrthoDB" id="3249502at2"/>
<gene>
    <name evidence="7" type="ORF">SAMN05444972_101288</name>
</gene>
<sequence>MLSKIKQLFSDSAAFAMALMGNKIVAFLLVPVYTRYLMPSRFGDWDMTNTIAMVITYFCILGTDTAFAFYFFEAKDEEDRKGYFTAAVFFPFVISLFFLVLSFFLSEPSAPFIYDYPQGYSHLITLAILTIVANVIIQQTLAYARFARQVKTFIIGTMTFVIGSSLASVWFLVEGKMGVLGIFYGQIVVQSVVAVALLWHYRHQFTRHVKKKHVMDLVNYGFPLLPTLLAFWVMNAVSRPIIYHLVSAEAAGVFGLAVRFASIIALITSAFQLAWRPFSVSIKDRDDAQRIYSLLARGFLVLGTFFIMGLTFSIQPVIKWIAGKPEYYDAYPYVWMLALGILLNTMHLLVGVGLLINKLTKTISKTFMVAAAIYLVGNLALVPIIGAWGTGAMTVLTYLYIFLSIYRKGQAAYPVDFRMRSMMTYLTLFIGVMIGITWMQVHHWAGLWLWYLAAIALMSAAIVVTGVFNKDAVKMIKGLPSKLMSKR</sequence>
<dbReference type="AlphaFoldDB" id="A0A1I6P189"/>
<dbReference type="PANTHER" id="PTHR30250:SF11">
    <property type="entry name" value="O-ANTIGEN TRANSPORTER-RELATED"/>
    <property type="match status" value="1"/>
</dbReference>
<dbReference type="Pfam" id="PF13440">
    <property type="entry name" value="Polysacc_synt_3"/>
    <property type="match status" value="1"/>
</dbReference>
<evidence type="ECO:0000256" key="6">
    <source>
        <dbReference type="SAM" id="Phobius"/>
    </source>
</evidence>